<evidence type="ECO:0000313" key="2">
    <source>
        <dbReference type="Proteomes" id="UP000784294"/>
    </source>
</evidence>
<dbReference type="AlphaFoldDB" id="A0A448WEK0"/>
<keyword evidence="2" id="KW-1185">Reference proteome</keyword>
<evidence type="ECO:0000313" key="1">
    <source>
        <dbReference type="EMBL" id="VEL09874.1"/>
    </source>
</evidence>
<dbReference type="EMBL" id="CAAALY010007473">
    <property type="protein sequence ID" value="VEL09874.1"/>
    <property type="molecule type" value="Genomic_DNA"/>
</dbReference>
<protein>
    <submittedName>
        <fullName evidence="1">Uncharacterized protein</fullName>
    </submittedName>
</protein>
<reference evidence="1" key="1">
    <citation type="submission" date="2018-11" db="EMBL/GenBank/DDBJ databases">
        <authorList>
            <consortium name="Pathogen Informatics"/>
        </authorList>
    </citation>
    <scope>NUCLEOTIDE SEQUENCE</scope>
</reference>
<proteinExistence type="predicted"/>
<accession>A0A448WEK0</accession>
<organism evidence="1 2">
    <name type="scientific">Protopolystoma xenopodis</name>
    <dbReference type="NCBI Taxonomy" id="117903"/>
    <lineage>
        <taxon>Eukaryota</taxon>
        <taxon>Metazoa</taxon>
        <taxon>Spiralia</taxon>
        <taxon>Lophotrochozoa</taxon>
        <taxon>Platyhelminthes</taxon>
        <taxon>Monogenea</taxon>
        <taxon>Polyopisthocotylea</taxon>
        <taxon>Polystomatidea</taxon>
        <taxon>Polystomatidae</taxon>
        <taxon>Protopolystoma</taxon>
    </lineage>
</organism>
<dbReference type="Proteomes" id="UP000784294">
    <property type="component" value="Unassembled WGS sequence"/>
</dbReference>
<comment type="caution">
    <text evidence="1">The sequence shown here is derived from an EMBL/GenBank/DDBJ whole genome shotgun (WGS) entry which is preliminary data.</text>
</comment>
<name>A0A448WEK0_9PLAT</name>
<sequence length="146" mass="16861">MGQDKRWCNCFRQNVGLWIDFTCLFDELVAWCGEWQLTDATGETSENVPSPRSDVGNYDNYYGRRLRMRNEALEDNTRSSRSNYPEVVDNANLNNDYKETLESSKLEKIIYANECLGFQEHQDPNCSLWDGKDIGNPLEEFPSSLG</sequence>
<gene>
    <name evidence="1" type="ORF">PXEA_LOCUS3314</name>
</gene>